<dbReference type="Proteomes" id="UP000594263">
    <property type="component" value="Unplaced"/>
</dbReference>
<evidence type="ECO:0000313" key="1">
    <source>
        <dbReference type="EnsemblPlants" id="Kaladp0024s0483.1.v1.1.CDS.1"/>
    </source>
</evidence>
<proteinExistence type="predicted"/>
<protein>
    <submittedName>
        <fullName evidence="1">Uncharacterized protein</fullName>
    </submittedName>
</protein>
<dbReference type="Gramene" id="Kaladp0024s0483.1.v1.1">
    <property type="protein sequence ID" value="Kaladp0024s0483.1.v1.1.CDS.1"/>
    <property type="gene ID" value="Kaladp0024s0483.v1.1"/>
</dbReference>
<evidence type="ECO:0000313" key="2">
    <source>
        <dbReference type="Proteomes" id="UP000594263"/>
    </source>
</evidence>
<dbReference type="EnsemblPlants" id="Kaladp0024s0483.1.v1.1">
    <property type="protein sequence ID" value="Kaladp0024s0483.1.v1.1.CDS.1"/>
    <property type="gene ID" value="Kaladp0024s0483.v1.1"/>
</dbReference>
<keyword evidence="2" id="KW-1185">Reference proteome</keyword>
<name>A0A7N0T763_KALFE</name>
<dbReference type="AlphaFoldDB" id="A0A7N0T763"/>
<sequence length="93" mass="10416">MMPYGDYTVAKIQSNGSSDVEVFCGFVIGSMAGAGDRGGVVLRLHRLVTQRLWLLQNFGHWTSRRRWSLIAIEEKLTLNVGKLRSSINTVDFS</sequence>
<reference evidence="1" key="1">
    <citation type="submission" date="2021-01" db="UniProtKB">
        <authorList>
            <consortium name="EnsemblPlants"/>
        </authorList>
    </citation>
    <scope>IDENTIFICATION</scope>
</reference>
<accession>A0A7N0T763</accession>
<organism evidence="1 2">
    <name type="scientific">Kalanchoe fedtschenkoi</name>
    <name type="common">Lavender scallops</name>
    <name type="synonym">South American air plant</name>
    <dbReference type="NCBI Taxonomy" id="63787"/>
    <lineage>
        <taxon>Eukaryota</taxon>
        <taxon>Viridiplantae</taxon>
        <taxon>Streptophyta</taxon>
        <taxon>Embryophyta</taxon>
        <taxon>Tracheophyta</taxon>
        <taxon>Spermatophyta</taxon>
        <taxon>Magnoliopsida</taxon>
        <taxon>eudicotyledons</taxon>
        <taxon>Gunneridae</taxon>
        <taxon>Pentapetalae</taxon>
        <taxon>Saxifragales</taxon>
        <taxon>Crassulaceae</taxon>
        <taxon>Kalanchoe</taxon>
    </lineage>
</organism>